<dbReference type="EMBL" id="PUIV01000013">
    <property type="protein sequence ID" value="PWB93994.1"/>
    <property type="molecule type" value="Genomic_DNA"/>
</dbReference>
<dbReference type="Pfam" id="PF03009">
    <property type="entry name" value="GDPD"/>
    <property type="match status" value="1"/>
</dbReference>
<dbReference type="PANTHER" id="PTHR46211:SF1">
    <property type="entry name" value="GLYCEROPHOSPHODIESTER PHOSPHODIESTERASE, CYTOPLASMIC"/>
    <property type="match status" value="1"/>
</dbReference>
<keyword evidence="3" id="KW-1185">Reference proteome</keyword>
<dbReference type="Gene3D" id="3.20.20.190">
    <property type="entry name" value="Phosphatidylinositol (PI) phosphodiesterase"/>
    <property type="match status" value="1"/>
</dbReference>
<dbReference type="InterPro" id="IPR017946">
    <property type="entry name" value="PLC-like_Pdiesterase_TIM-brl"/>
</dbReference>
<evidence type="ECO:0000313" key="2">
    <source>
        <dbReference type="EMBL" id="PWB93994.1"/>
    </source>
</evidence>
<comment type="caution">
    <text evidence="2">The sequence shown here is derived from an EMBL/GenBank/DDBJ whole genome shotgun (WGS) entry which is preliminary data.</text>
</comment>
<proteinExistence type="predicted"/>
<dbReference type="InterPro" id="IPR030395">
    <property type="entry name" value="GP_PDE_dom"/>
</dbReference>
<sequence length="258" mass="28363">MTRGGGVPYHWLTEHKIAHRGLHDRSKGIVENSLSAARAAVCAGYAIECDVQASADGEVVVFHDETLERLTDATGRLDALNHFEIARLTLRGTREGVPTLRDFLATIGGNVPLFIEIKSRFDGDLALARNVAEIVAHYRGVVAIESFDPAPIAELRAHFGALGIAGAPLGVVAQASYEGEDWRFLSAAQREELTQFSHVERTRPDFLSWNVHDLPHEIPRRCREDLGIPMTTWTVRSAEQAKTALAFADQIVFEGFAP</sequence>
<dbReference type="RefSeq" id="WP_108917215.1">
    <property type="nucleotide sequence ID" value="NZ_BGJY01000010.1"/>
</dbReference>
<dbReference type="PROSITE" id="PS51704">
    <property type="entry name" value="GP_PDE"/>
    <property type="match status" value="1"/>
</dbReference>
<reference evidence="2 3" key="1">
    <citation type="journal article" date="2018" name="Appl. Microbiol. Biotechnol.">
        <title>Co-cultivation of the strictly anaerobic methanogen Methanosarcina barkeri with aerobic methanotrophs in an oxygen-limited membrane bioreactor.</title>
        <authorList>
            <person name="In 't Zandt M.H."/>
            <person name="van den Bosch T.J.M."/>
            <person name="Rijkers R."/>
            <person name="van Kessel M.A.H.J."/>
            <person name="Jetten M.S.M."/>
            <person name="Welte C.U."/>
        </authorList>
    </citation>
    <scope>NUCLEOTIDE SEQUENCE [LARGE SCALE GENOMIC DNA]</scope>
    <source>
        <strain evidence="2 3">DSM 17706</strain>
    </source>
</reference>
<dbReference type="AlphaFoldDB" id="A0A2U1SQU9"/>
<dbReference type="GO" id="GO:0006629">
    <property type="term" value="P:lipid metabolic process"/>
    <property type="evidence" value="ECO:0007669"/>
    <property type="project" value="InterPro"/>
</dbReference>
<feature type="domain" description="GP-PDE" evidence="1">
    <location>
        <begin position="14"/>
        <end position="258"/>
    </location>
</feature>
<name>A0A2U1SQU9_METSR</name>
<gene>
    <name evidence="2" type="ORF">C5689_10415</name>
</gene>
<protein>
    <submittedName>
        <fullName evidence="2">Glycerophosphodiester phosphodiesterase</fullName>
    </submittedName>
</protein>
<accession>A0A2U1SQU9</accession>
<evidence type="ECO:0000313" key="3">
    <source>
        <dbReference type="Proteomes" id="UP000245137"/>
    </source>
</evidence>
<evidence type="ECO:0000259" key="1">
    <source>
        <dbReference type="PROSITE" id="PS51704"/>
    </source>
</evidence>
<dbReference type="SUPFAM" id="SSF51695">
    <property type="entry name" value="PLC-like phosphodiesterases"/>
    <property type="match status" value="1"/>
</dbReference>
<dbReference type="OrthoDB" id="384721at2"/>
<dbReference type="PANTHER" id="PTHR46211">
    <property type="entry name" value="GLYCEROPHOSPHORYL DIESTER PHOSPHODIESTERASE"/>
    <property type="match status" value="1"/>
</dbReference>
<organism evidence="2 3">
    <name type="scientific">Methylosinus sporium</name>
    <dbReference type="NCBI Taxonomy" id="428"/>
    <lineage>
        <taxon>Bacteria</taxon>
        <taxon>Pseudomonadati</taxon>
        <taxon>Pseudomonadota</taxon>
        <taxon>Alphaproteobacteria</taxon>
        <taxon>Hyphomicrobiales</taxon>
        <taxon>Methylocystaceae</taxon>
        <taxon>Methylosinus</taxon>
    </lineage>
</organism>
<dbReference type="GO" id="GO:0008081">
    <property type="term" value="F:phosphoric diester hydrolase activity"/>
    <property type="evidence" value="ECO:0007669"/>
    <property type="project" value="InterPro"/>
</dbReference>
<dbReference type="Proteomes" id="UP000245137">
    <property type="component" value="Unassembled WGS sequence"/>
</dbReference>